<dbReference type="EMBL" id="QDEB01115867">
    <property type="protein sequence ID" value="RZB40800.1"/>
    <property type="molecule type" value="Genomic_DNA"/>
</dbReference>
<dbReference type="InterPro" id="IPR036397">
    <property type="entry name" value="RNaseH_sf"/>
</dbReference>
<dbReference type="OrthoDB" id="6761114at2759"/>
<dbReference type="STRING" id="1661398.A0A482VCJ7"/>
<dbReference type="Proteomes" id="UP000292052">
    <property type="component" value="Unassembled WGS sequence"/>
</dbReference>
<reference evidence="1 2" key="1">
    <citation type="submission" date="2017-03" db="EMBL/GenBank/DDBJ databases">
        <title>Genome of the blue death feigning beetle - Asbolus verrucosus.</title>
        <authorList>
            <person name="Rider S.D."/>
        </authorList>
    </citation>
    <scope>NUCLEOTIDE SEQUENCE [LARGE SCALE GENOMIC DNA]</scope>
    <source>
        <strain evidence="1">Butters</strain>
        <tissue evidence="1">Head and leg muscle</tissue>
    </source>
</reference>
<dbReference type="Gene3D" id="3.30.420.10">
    <property type="entry name" value="Ribonuclease H-like superfamily/Ribonuclease H"/>
    <property type="match status" value="1"/>
</dbReference>
<name>A0A482VCJ7_ASBVE</name>
<comment type="caution">
    <text evidence="1">The sequence shown here is derived from an EMBL/GenBank/DDBJ whole genome shotgun (WGS) entry which is preliminary data.</text>
</comment>
<dbReference type="AlphaFoldDB" id="A0A482VCJ7"/>
<dbReference type="PANTHER" id="PTHR47326:SF1">
    <property type="entry name" value="HTH PSQ-TYPE DOMAIN-CONTAINING PROTEIN"/>
    <property type="match status" value="1"/>
</dbReference>
<dbReference type="PANTHER" id="PTHR47326">
    <property type="entry name" value="TRANSPOSABLE ELEMENT TC3 TRANSPOSASE-LIKE PROTEIN"/>
    <property type="match status" value="1"/>
</dbReference>
<dbReference type="GO" id="GO:0003676">
    <property type="term" value="F:nucleic acid binding"/>
    <property type="evidence" value="ECO:0007669"/>
    <property type="project" value="InterPro"/>
</dbReference>
<evidence type="ECO:0000313" key="2">
    <source>
        <dbReference type="Proteomes" id="UP000292052"/>
    </source>
</evidence>
<accession>A0A482VCJ7</accession>
<keyword evidence="2" id="KW-1185">Reference proteome</keyword>
<protein>
    <submittedName>
        <fullName evidence="1">DDE 3 and/or HTH Tnp Tc3 2 domain containing protein</fullName>
    </submittedName>
</protein>
<sequence>MVNVEEEILHRVDEDPSTSTRQIAREVGVNHWTVWRTLKESLLYPYHVQRVQSLSANDFHPRRRFCEWLVRRSDQNPLFHSEILMTHECCFTRNGILNFHNTHHWAEVNPHIIHQSHFQHRFSINVWASITGSRLVGPFVLPARLTGENYLNFLRVHLPGLLEEIPLAIRKNMWFMHDGAPAHFTLIVRNFLNTTYGSKQLRLLLVGLHEIHGVSNISK</sequence>
<gene>
    <name evidence="1" type="ORF">BDFB_014378</name>
</gene>
<evidence type="ECO:0000313" key="1">
    <source>
        <dbReference type="EMBL" id="RZB40800.1"/>
    </source>
</evidence>
<proteinExistence type="predicted"/>
<organism evidence="1 2">
    <name type="scientific">Asbolus verrucosus</name>
    <name type="common">Desert ironclad beetle</name>
    <dbReference type="NCBI Taxonomy" id="1661398"/>
    <lineage>
        <taxon>Eukaryota</taxon>
        <taxon>Metazoa</taxon>
        <taxon>Ecdysozoa</taxon>
        <taxon>Arthropoda</taxon>
        <taxon>Hexapoda</taxon>
        <taxon>Insecta</taxon>
        <taxon>Pterygota</taxon>
        <taxon>Neoptera</taxon>
        <taxon>Endopterygota</taxon>
        <taxon>Coleoptera</taxon>
        <taxon>Polyphaga</taxon>
        <taxon>Cucujiformia</taxon>
        <taxon>Tenebrionidae</taxon>
        <taxon>Pimeliinae</taxon>
        <taxon>Asbolus</taxon>
    </lineage>
</organism>